<dbReference type="Proteomes" id="UP000647235">
    <property type="component" value="Unassembled WGS sequence"/>
</dbReference>
<reference evidence="3 4" key="1">
    <citation type="submission" date="2020-08" db="EMBL/GenBank/DDBJ databases">
        <title>Genome public.</title>
        <authorList>
            <person name="Liu C."/>
            <person name="Sun Q."/>
        </authorList>
    </citation>
    <scope>NUCLEOTIDE SEQUENCE [LARGE SCALE GENOMIC DNA]</scope>
    <source>
        <strain evidence="3 4">NSJ-36</strain>
    </source>
</reference>
<evidence type="ECO:0008006" key="5">
    <source>
        <dbReference type="Google" id="ProtNLM"/>
    </source>
</evidence>
<evidence type="ECO:0000313" key="4">
    <source>
        <dbReference type="Proteomes" id="UP000647235"/>
    </source>
</evidence>
<keyword evidence="2" id="KW-1133">Transmembrane helix</keyword>
<proteinExistence type="predicted"/>
<name>A0ABR7ESZ4_9FIRM</name>
<evidence type="ECO:0000313" key="3">
    <source>
        <dbReference type="EMBL" id="MBC5663814.1"/>
    </source>
</evidence>
<accession>A0ABR7ESZ4</accession>
<protein>
    <recommendedName>
        <fullName evidence="5">Histidine kinase N-terminal 7TM region domain-containing protein</fullName>
    </recommendedName>
</protein>
<feature type="transmembrane region" description="Helical" evidence="2">
    <location>
        <begin position="34"/>
        <end position="55"/>
    </location>
</feature>
<gene>
    <name evidence="3" type="ORF">H8S07_00735</name>
</gene>
<dbReference type="RefSeq" id="WP_147364884.1">
    <property type="nucleotide sequence ID" value="NZ_JACOOY010000001.1"/>
</dbReference>
<feature type="transmembrane region" description="Helical" evidence="2">
    <location>
        <begin position="100"/>
        <end position="120"/>
    </location>
</feature>
<sequence length="523" mass="59844">MGLDVLRSAIYMELVLYWISSVKKRILYSAVRKYLLMIGYLLIFWLFIRTIKYLFLGNMDFLKSLCWYGFYIPMLFIPLFALYLAVCLGQPEHYRLPKYLYSLVFPAVVLCLLVLTNHIHQCVFRFENGVPSSDGNYYYGWGYKMILAWLSMEVLIFFVLLFIKSHVPGRKKRIWLPMIPLGVGILYVGLYLSGISFLRTYAGDLTVMMILVILAICEGCIKSGLIPSNTGYEELFEATTIGAQILNQNKEVCFASGNAKQISENVLEEAKNGPIDLGEEQLLLAPVRGGAVVWCEDVTDIRCVLKQLEANAEQLESSRSLLQAEVDLKKKQSKLDEQMQFCNKITEYTKDQIDQIKYWLENSKNEQQKWENLKKICVLAAYVKRMSNLILLCEESDFLPAKELEYCLRESVENLKVCKIAVSLSGKCEGVLKKQDLIALYETYEKLMEQILGDVDAVLLHLQSANRQAVLKLNIAGNTTCLSRVRDIAVAGNIQIRKRIQNQECQVQLYAGKEIGKNERNDM</sequence>
<keyword evidence="2" id="KW-0472">Membrane</keyword>
<feature type="transmembrane region" description="Helical" evidence="2">
    <location>
        <begin position="67"/>
        <end position="88"/>
    </location>
</feature>
<feature type="coiled-coil region" evidence="1">
    <location>
        <begin position="298"/>
        <end position="332"/>
    </location>
</feature>
<feature type="transmembrane region" description="Helical" evidence="2">
    <location>
        <begin position="6"/>
        <end position="22"/>
    </location>
</feature>
<keyword evidence="4" id="KW-1185">Reference proteome</keyword>
<feature type="transmembrane region" description="Helical" evidence="2">
    <location>
        <begin position="140"/>
        <end position="163"/>
    </location>
</feature>
<keyword evidence="2" id="KW-0812">Transmembrane</keyword>
<evidence type="ECO:0000256" key="2">
    <source>
        <dbReference type="SAM" id="Phobius"/>
    </source>
</evidence>
<organism evidence="3 4">
    <name type="scientific">Dorea hominis</name>
    <dbReference type="NCBI Taxonomy" id="2763040"/>
    <lineage>
        <taxon>Bacteria</taxon>
        <taxon>Bacillati</taxon>
        <taxon>Bacillota</taxon>
        <taxon>Clostridia</taxon>
        <taxon>Lachnospirales</taxon>
        <taxon>Lachnospiraceae</taxon>
        <taxon>Dorea</taxon>
    </lineage>
</organism>
<comment type="caution">
    <text evidence="3">The sequence shown here is derived from an EMBL/GenBank/DDBJ whole genome shotgun (WGS) entry which is preliminary data.</text>
</comment>
<keyword evidence="1" id="KW-0175">Coiled coil</keyword>
<evidence type="ECO:0000256" key="1">
    <source>
        <dbReference type="SAM" id="Coils"/>
    </source>
</evidence>
<feature type="transmembrane region" description="Helical" evidence="2">
    <location>
        <begin position="175"/>
        <end position="195"/>
    </location>
</feature>
<dbReference type="EMBL" id="JACOOY010000001">
    <property type="protein sequence ID" value="MBC5663814.1"/>
    <property type="molecule type" value="Genomic_DNA"/>
</dbReference>